<feature type="transmembrane region" description="Helical" evidence="14">
    <location>
        <begin position="182"/>
        <end position="206"/>
    </location>
</feature>
<sequence length="493" mass="57311">MSEKIENKKAEIVGKSEKDEIKIVEKPSLTAFIYNSLFTYEYIIFVAVIVVIFESFLLKKIIATVAYTNIDYKAYMEQIRSVVQNNNYQYDTIRGDTGPLVYPAGHYWIFKFLRDLTINWKNNDDAYGVERIGEGQEVFRVLYLITLVLSFLVSLASGGVYPALTGLLACSYRLHSIYVLRLFNDCFTTFLVLLSILLLVSIKLMSDVIIDEGKRNKLDEEFVTDDASNFSLLISFCAVFIYSAAISVKMNALLYLPAVLFVLCWLNYSGKMYFLRISSLLAFGIAEQFLIGLPFIQQDMKAYFSTAFNFKRKFMYIWSINWQFIDQDVFNSDMFASTLLILHVMTLYIFIDKKWLSPIKRANGDKNSIQLLIQIIKDKTTKTNVIQMPDLKLEHMIYILSTSNYIGCVFSRSLHYQFLSWYHWSIPVMLSYGLKTKNKNDSTKKKLFKIILAFVWYGLHELCWNIYMPKWWSSLLLTSLNSLLLALVYVNYD</sequence>
<dbReference type="OrthoDB" id="20028at2759"/>
<dbReference type="InterPro" id="IPR007873">
    <property type="entry name" value="Glycosyltransferase_ALG3"/>
</dbReference>
<comment type="catalytic activity">
    <reaction evidence="12 14">
        <text>an alpha-D-Man-(1-&gt;2)-alpha-D-Man-(1-&gt;2)-alpha-D-Man-(1-&gt;3)-[alpha-D-Man-(1-&gt;6)]-beta-D-Man-(1-&gt;4)-beta-D-GlcNAc-(1-&gt;4)-alpha-D-GlcNAc-diphospho-di-trans,poly-cis-dolichol + a di-trans,poly-cis-dolichyl beta-D-mannosyl phosphate = an alpha-D-Man-(1-&gt;2)-alpha-D-Man-(1-&gt;2)-alpha-D-Man-(1-&gt;3)-[alpha-D-Man-(1-&gt;3)-alpha-D-Man-(1-&gt;6)]-beta-D-Man-(1-&gt;4)-beta-D-GlcNAc-(1-&gt;4)-alpha-D-GlcNAc-diphospho-di-trans,poly-cis-dolichol + a di-trans,poly-cis-dolichyl phosphate + H(+)</text>
        <dbReference type="Rhea" id="RHEA:29527"/>
        <dbReference type="Rhea" id="RHEA-COMP:19498"/>
        <dbReference type="Rhea" id="RHEA-COMP:19501"/>
        <dbReference type="Rhea" id="RHEA-COMP:19516"/>
        <dbReference type="Rhea" id="RHEA-COMP:19517"/>
        <dbReference type="ChEBI" id="CHEBI:15378"/>
        <dbReference type="ChEBI" id="CHEBI:57683"/>
        <dbReference type="ChEBI" id="CHEBI:58211"/>
        <dbReference type="ChEBI" id="CHEBI:132515"/>
        <dbReference type="ChEBI" id="CHEBI:132516"/>
        <dbReference type="EC" id="2.4.1.258"/>
    </reaction>
    <physiologicalReaction direction="left-to-right" evidence="12 14">
        <dbReference type="Rhea" id="RHEA:29528"/>
    </physiologicalReaction>
</comment>
<feature type="transmembrane region" description="Helical" evidence="14">
    <location>
        <begin position="227"/>
        <end position="246"/>
    </location>
</feature>
<comment type="subcellular location">
    <subcellularLocation>
        <location evidence="1 14">Endoplasmic reticulum membrane</location>
        <topology evidence="1 14">Multi-pass membrane protein</topology>
    </subcellularLocation>
</comment>
<dbReference type="AlphaFoldDB" id="A0A1E5RIG1"/>
<evidence type="ECO:0000256" key="1">
    <source>
        <dbReference type="ARBA" id="ARBA00004477"/>
    </source>
</evidence>
<evidence type="ECO:0000256" key="11">
    <source>
        <dbReference type="ARBA" id="ARBA00044743"/>
    </source>
</evidence>
<proteinExistence type="inferred from homology"/>
<feature type="transmembrane region" description="Helical" evidence="14">
    <location>
        <begin position="280"/>
        <end position="296"/>
    </location>
</feature>
<evidence type="ECO:0000256" key="9">
    <source>
        <dbReference type="ARBA" id="ARBA00022989"/>
    </source>
</evidence>
<evidence type="ECO:0000256" key="10">
    <source>
        <dbReference type="ARBA" id="ARBA00023136"/>
    </source>
</evidence>
<comment type="caution">
    <text evidence="15">The sequence shown here is derived from an EMBL/GenBank/DDBJ whole genome shotgun (WGS) entry which is preliminary data.</text>
</comment>
<dbReference type="EC" id="2.4.1.258" evidence="3 14"/>
<protein>
    <recommendedName>
        <fullName evidence="4 14">Dol-P-Man:Man(5)GlcNAc(2)-PP-Dol alpha-1,3-mannosyltransferase</fullName>
        <ecNumber evidence="3 14">2.4.1.258</ecNumber>
    </recommendedName>
    <alternativeName>
        <fullName evidence="14">Dol-P-Man-dependent alpha(1-3)-mannosyltransferase</fullName>
    </alternativeName>
</protein>
<organism evidence="15 16">
    <name type="scientific">Hanseniaspora uvarum</name>
    <name type="common">Yeast</name>
    <name type="synonym">Kloeckera apiculata</name>
    <dbReference type="NCBI Taxonomy" id="29833"/>
    <lineage>
        <taxon>Eukaryota</taxon>
        <taxon>Fungi</taxon>
        <taxon>Dikarya</taxon>
        <taxon>Ascomycota</taxon>
        <taxon>Saccharomycotina</taxon>
        <taxon>Saccharomycetes</taxon>
        <taxon>Saccharomycodales</taxon>
        <taxon>Saccharomycodaceae</taxon>
        <taxon>Hanseniaspora</taxon>
    </lineage>
</organism>
<feature type="transmembrane region" description="Helical" evidence="14">
    <location>
        <begin position="32"/>
        <end position="53"/>
    </location>
</feature>
<keyword evidence="10 14" id="KW-0472">Membrane</keyword>
<evidence type="ECO:0000256" key="6">
    <source>
        <dbReference type="ARBA" id="ARBA00022679"/>
    </source>
</evidence>
<dbReference type="PANTHER" id="PTHR12646:SF0">
    <property type="entry name" value="DOL-P-MAN:MAN(5)GLCNAC(2)-PP-DOL ALPHA-1,3-MANNOSYLTRANSFERASE"/>
    <property type="match status" value="1"/>
</dbReference>
<dbReference type="UniPathway" id="UPA00378"/>
<evidence type="ECO:0000256" key="12">
    <source>
        <dbReference type="ARBA" id="ARBA00049506"/>
    </source>
</evidence>
<feature type="transmembrane region" description="Helical" evidence="14">
    <location>
        <begin position="447"/>
        <end position="467"/>
    </location>
</feature>
<evidence type="ECO:0000313" key="15">
    <source>
        <dbReference type="EMBL" id="OEJ86690.1"/>
    </source>
</evidence>
<name>A0A1E5RIG1_HANUV</name>
<dbReference type="GO" id="GO:0052925">
    <property type="term" value="F:dol-P-Man:Man(5)GlcNAc(2)-PP-Dol alpha-1,3-mannosyltransferase activity"/>
    <property type="evidence" value="ECO:0007669"/>
    <property type="project" value="UniProtKB-EC"/>
</dbReference>
<dbReference type="GO" id="GO:0005789">
    <property type="term" value="C:endoplasmic reticulum membrane"/>
    <property type="evidence" value="ECO:0007669"/>
    <property type="project" value="UniProtKB-SubCell"/>
</dbReference>
<keyword evidence="16" id="KW-1185">Reference proteome</keyword>
<keyword evidence="7 14" id="KW-0812">Transmembrane</keyword>
<evidence type="ECO:0000256" key="13">
    <source>
        <dbReference type="ARBA" id="ARBA00093457"/>
    </source>
</evidence>
<keyword evidence="6 14" id="KW-0808">Transferase</keyword>
<feature type="transmembrane region" description="Helical" evidence="14">
    <location>
        <begin position="334"/>
        <end position="351"/>
    </location>
</feature>
<dbReference type="EMBL" id="LPNN01000005">
    <property type="protein sequence ID" value="OEJ86690.1"/>
    <property type="molecule type" value="Genomic_DNA"/>
</dbReference>
<dbReference type="STRING" id="29833.A0A1E5RIG1"/>
<dbReference type="Proteomes" id="UP000095358">
    <property type="component" value="Unassembled WGS sequence"/>
</dbReference>
<dbReference type="VEuPathDB" id="FungiDB:AWRI3580_g2549"/>
<evidence type="ECO:0000256" key="2">
    <source>
        <dbReference type="ARBA" id="ARBA00004922"/>
    </source>
</evidence>
<gene>
    <name evidence="15" type="ORF">AWRI3580_g2549</name>
</gene>
<reference evidence="16" key="1">
    <citation type="journal article" date="2016" name="Genome Announc.">
        <title>Genome sequences of three species of Hanseniaspora isolated from spontaneous wine fermentations.</title>
        <authorList>
            <person name="Sternes P.R."/>
            <person name="Lee D."/>
            <person name="Kutyna D.R."/>
            <person name="Borneman A.R."/>
        </authorList>
    </citation>
    <scope>NUCLEOTIDE SEQUENCE [LARGE SCALE GENOMIC DNA]</scope>
    <source>
        <strain evidence="16">AWRI3580</strain>
    </source>
</reference>
<accession>A0A1E5RIG1</accession>
<comment type="function">
    <text evidence="11 14">Dol-P-Man:Man(5)GlcNAc(2)-PP-Dol alpha-1,3-mannosyltransferase that operates in the biosynthetic pathway of dolichol-linked oligosaccharides, the glycan precursors employed in protein asparagine (N)-glycosylation. The assembly of dolichol-linked oligosaccharides begins on the cytosolic side of the endoplasmic reticulum membrane and finishes in its lumen. The sequential addition of sugars to dolichol pyrophosphate produces dolichol-linked oligosaccharides containing fourteen sugars, including two GlcNAcs, nine mannoses and three glucoses. Once assembled, the oligosaccharide is transferred from the lipid to nascent proteins by oligosaccharyltransferases. In the lumen of the endoplasmic reticulum, adds the first dolichyl beta-D-mannosyl phosphate derived mannose in an alpha-1,3 linkage to Man(5)GlcNAc(2)-PP-dolichol to produce Man(6)GlcNAc(2)-PP-dolichol.</text>
</comment>
<comment type="similarity">
    <text evidence="13">Belongs to the glycosyltransferase ALG3 family.</text>
</comment>
<evidence type="ECO:0000256" key="7">
    <source>
        <dbReference type="ARBA" id="ARBA00022692"/>
    </source>
</evidence>
<evidence type="ECO:0000313" key="16">
    <source>
        <dbReference type="Proteomes" id="UP000095358"/>
    </source>
</evidence>
<dbReference type="PANTHER" id="PTHR12646">
    <property type="entry name" value="NOT56 - RELATED"/>
    <property type="match status" value="1"/>
</dbReference>
<keyword evidence="9 14" id="KW-1133">Transmembrane helix</keyword>
<comment type="pathway">
    <text evidence="2 14">Protein modification; protein glycosylation.</text>
</comment>
<keyword evidence="8 14" id="KW-0256">Endoplasmic reticulum</keyword>
<feature type="transmembrane region" description="Helical" evidence="14">
    <location>
        <begin position="141"/>
        <end position="162"/>
    </location>
</feature>
<evidence type="ECO:0000256" key="8">
    <source>
        <dbReference type="ARBA" id="ARBA00022824"/>
    </source>
</evidence>
<evidence type="ECO:0000256" key="5">
    <source>
        <dbReference type="ARBA" id="ARBA00022676"/>
    </source>
</evidence>
<evidence type="ECO:0000256" key="4">
    <source>
        <dbReference type="ARBA" id="ARBA00015561"/>
    </source>
</evidence>
<dbReference type="Pfam" id="PF05208">
    <property type="entry name" value="ALG3"/>
    <property type="match status" value="1"/>
</dbReference>
<feature type="transmembrane region" description="Helical" evidence="14">
    <location>
        <begin position="252"/>
        <end position="268"/>
    </location>
</feature>
<keyword evidence="5 14" id="KW-0328">Glycosyltransferase</keyword>
<evidence type="ECO:0000256" key="3">
    <source>
        <dbReference type="ARBA" id="ARBA00011964"/>
    </source>
</evidence>
<feature type="transmembrane region" description="Helical" evidence="14">
    <location>
        <begin position="473"/>
        <end position="492"/>
    </location>
</feature>
<evidence type="ECO:0000256" key="14">
    <source>
        <dbReference type="RuleBase" id="RU364047"/>
    </source>
</evidence>